<feature type="region of interest" description="Disordered" evidence="1">
    <location>
        <begin position="1"/>
        <end position="23"/>
    </location>
</feature>
<protein>
    <submittedName>
        <fullName evidence="2">Uncharacterized protein</fullName>
    </submittedName>
</protein>
<gene>
    <name evidence="2" type="ORF">Ae201684_009887</name>
</gene>
<accession>A0A6G0WZN7</accession>
<name>A0A6G0WZN7_9STRA</name>
<keyword evidence="3" id="KW-1185">Reference proteome</keyword>
<evidence type="ECO:0000313" key="3">
    <source>
        <dbReference type="Proteomes" id="UP000481153"/>
    </source>
</evidence>
<dbReference type="Proteomes" id="UP000481153">
    <property type="component" value="Unassembled WGS sequence"/>
</dbReference>
<sequence length="71" mass="7693">MKITSAHQKSMRPRTLPSESKMKTIVDSTTKFGTESIGGAFSLSENLSNSFCASVRIKLCRIVPSTTADVI</sequence>
<dbReference type="AlphaFoldDB" id="A0A6G0WZN7"/>
<reference evidence="2 3" key="1">
    <citation type="submission" date="2019-07" db="EMBL/GenBank/DDBJ databases">
        <title>Genomics analysis of Aphanomyces spp. identifies a new class of oomycete effector associated with host adaptation.</title>
        <authorList>
            <person name="Gaulin E."/>
        </authorList>
    </citation>
    <scope>NUCLEOTIDE SEQUENCE [LARGE SCALE GENOMIC DNA]</scope>
    <source>
        <strain evidence="2 3">ATCC 201684</strain>
    </source>
</reference>
<evidence type="ECO:0000313" key="2">
    <source>
        <dbReference type="EMBL" id="KAF0733065.1"/>
    </source>
</evidence>
<comment type="caution">
    <text evidence="2">The sequence shown here is derived from an EMBL/GenBank/DDBJ whole genome shotgun (WGS) entry which is preliminary data.</text>
</comment>
<dbReference type="EMBL" id="VJMJ01000126">
    <property type="protein sequence ID" value="KAF0733065.1"/>
    <property type="molecule type" value="Genomic_DNA"/>
</dbReference>
<organism evidence="2 3">
    <name type="scientific">Aphanomyces euteiches</name>
    <dbReference type="NCBI Taxonomy" id="100861"/>
    <lineage>
        <taxon>Eukaryota</taxon>
        <taxon>Sar</taxon>
        <taxon>Stramenopiles</taxon>
        <taxon>Oomycota</taxon>
        <taxon>Saprolegniomycetes</taxon>
        <taxon>Saprolegniales</taxon>
        <taxon>Verrucalvaceae</taxon>
        <taxon>Aphanomyces</taxon>
    </lineage>
</organism>
<evidence type="ECO:0000256" key="1">
    <source>
        <dbReference type="SAM" id="MobiDB-lite"/>
    </source>
</evidence>
<proteinExistence type="predicted"/>